<feature type="coiled-coil region" evidence="11">
    <location>
        <begin position="430"/>
        <end position="464"/>
    </location>
</feature>
<evidence type="ECO:0000256" key="4">
    <source>
        <dbReference type="ARBA" id="ARBA00022679"/>
    </source>
</evidence>
<dbReference type="GO" id="GO:0005634">
    <property type="term" value="C:nucleus"/>
    <property type="evidence" value="ECO:0007669"/>
    <property type="project" value="UniProtKB-SubCell"/>
</dbReference>
<dbReference type="AlphaFoldDB" id="A0A6A6WU67"/>
<dbReference type="InterPro" id="IPR016181">
    <property type="entry name" value="Acyl_CoA_acyltransferase"/>
</dbReference>
<feature type="site" description="Interaction with histone H4 N-terminus" evidence="10">
    <location>
        <position position="190"/>
    </location>
</feature>
<name>A0A6A6WU67_9PLEO</name>
<accession>A0A6A6WU67</accession>
<keyword evidence="15" id="KW-1185">Reference proteome</keyword>
<evidence type="ECO:0000256" key="7">
    <source>
        <dbReference type="PIRNR" id="PIRNR038084"/>
    </source>
</evidence>
<comment type="subunit">
    <text evidence="7">Component of the HAT-B complex composed of at least HAT1 and HAT2. The HAT-B complex binds to histone H4 tail.</text>
</comment>
<comment type="function">
    <text evidence="7">Catalytic component of the histone acetylase B (HAT-B) complex. Has intrinsic substrate specificity that modifies lysine in recognition sequence GXGKXG. Involved in DNA double-strand break repair.</text>
</comment>
<sequence length="525" mass="59630">MDRLVDEYMASANESIHINFTRPSSSPATAQPILDEPFHPTFTYPIFGDEETIIGYKEPRIDISFRANDLRPSLRIEHQGELPLAGLLPEDKIKKIDQVFSGILPAATLEPTEAAQEQANGPDPSSDSWKPPGKNIHTFALHGKTYEIWRTDFTDPAAKKLWRNMQILVLLFIEGASLLELDEDWNLERWTLYLLYEVTPLEDSSVSPYTIAGFSTSYRYWILPTLEILRATKSLPSPPASSNGDATTSTPSRLVQDPESFLFTERLDPLEAPSRERISQFLVLPPYQGQALGTKLYETIFADLVKQPRVYEITVEDPNESFDALRDFNDIVYLRNLPAFAALSLASTLPPESLRKDAPVPRDQILGNGVDLTALRHETKIAPRQFHRMLELHLFSTLPANNRNTARITRKEKASNENDRKYYFWRLAIKERIYRQNADTLEQLEDATERVEKLEAAVNGQQEEYEERLQGIAQRAGWNTDDSEAQNGGSSSKGKGKRKRVVVDDEDDDWEDMDVASTSSKKVRN</sequence>
<evidence type="ECO:0000256" key="8">
    <source>
        <dbReference type="PIRSR" id="PIRSR038084-1"/>
    </source>
</evidence>
<comment type="subcellular location">
    <subcellularLocation>
        <location evidence="7">Cytoplasm</location>
    </subcellularLocation>
    <subcellularLocation>
        <location evidence="7">Nucleus</location>
    </subcellularLocation>
</comment>
<dbReference type="OrthoDB" id="10253098at2759"/>
<evidence type="ECO:0000256" key="11">
    <source>
        <dbReference type="SAM" id="Coils"/>
    </source>
</evidence>
<reference evidence="14" key="1">
    <citation type="journal article" date="2020" name="Stud. Mycol.">
        <title>101 Dothideomycetes genomes: a test case for predicting lifestyles and emergence of pathogens.</title>
        <authorList>
            <person name="Haridas S."/>
            <person name="Albert R."/>
            <person name="Binder M."/>
            <person name="Bloem J."/>
            <person name="Labutti K."/>
            <person name="Salamov A."/>
            <person name="Andreopoulos B."/>
            <person name="Baker S."/>
            <person name="Barry K."/>
            <person name="Bills G."/>
            <person name="Bluhm B."/>
            <person name="Cannon C."/>
            <person name="Castanera R."/>
            <person name="Culley D."/>
            <person name="Daum C."/>
            <person name="Ezra D."/>
            <person name="Gonzalez J."/>
            <person name="Henrissat B."/>
            <person name="Kuo A."/>
            <person name="Liang C."/>
            <person name="Lipzen A."/>
            <person name="Lutzoni F."/>
            <person name="Magnuson J."/>
            <person name="Mondo S."/>
            <person name="Nolan M."/>
            <person name="Ohm R."/>
            <person name="Pangilinan J."/>
            <person name="Park H.-J."/>
            <person name="Ramirez L."/>
            <person name="Alfaro M."/>
            <person name="Sun H."/>
            <person name="Tritt A."/>
            <person name="Yoshinaga Y."/>
            <person name="Zwiers L.-H."/>
            <person name="Turgeon B."/>
            <person name="Goodwin S."/>
            <person name="Spatafora J."/>
            <person name="Crous P."/>
            <person name="Grigoriev I."/>
        </authorList>
    </citation>
    <scope>NUCLEOTIDE SEQUENCE</scope>
    <source>
        <strain evidence="14">CBS 109.77</strain>
    </source>
</reference>
<keyword evidence="5 7" id="KW-0012">Acyltransferase</keyword>
<dbReference type="Gene3D" id="3.90.360.10">
    <property type="entry name" value="Histone acetyl transferase 1 (HAT1), N-terminal domain"/>
    <property type="match status" value="1"/>
</dbReference>
<dbReference type="InterPro" id="IPR019467">
    <property type="entry name" value="Hat1_N"/>
</dbReference>
<evidence type="ECO:0000256" key="2">
    <source>
        <dbReference type="ARBA" id="ARBA00013184"/>
    </source>
</evidence>
<keyword evidence="7" id="KW-0539">Nucleus</keyword>
<proteinExistence type="inferred from homology"/>
<keyword evidence="4 7" id="KW-0808">Transferase</keyword>
<dbReference type="Gene3D" id="3.40.630.30">
    <property type="match status" value="1"/>
</dbReference>
<feature type="region of interest" description="Disordered" evidence="12">
    <location>
        <begin position="474"/>
        <end position="525"/>
    </location>
</feature>
<feature type="compositionally biased region" description="Polar residues" evidence="12">
    <location>
        <begin position="115"/>
        <end position="128"/>
    </location>
</feature>
<dbReference type="GO" id="GO:0005737">
    <property type="term" value="C:cytoplasm"/>
    <property type="evidence" value="ECO:0007669"/>
    <property type="project" value="UniProtKB-SubCell"/>
</dbReference>
<dbReference type="InterPro" id="IPR037113">
    <property type="entry name" value="Hat1_N_sf"/>
</dbReference>
<evidence type="ECO:0000259" key="13">
    <source>
        <dbReference type="Pfam" id="PF10394"/>
    </source>
</evidence>
<feature type="compositionally biased region" description="Polar residues" evidence="12">
    <location>
        <begin position="240"/>
        <end position="253"/>
    </location>
</feature>
<feature type="region of interest" description="Disordered" evidence="12">
    <location>
        <begin position="234"/>
        <end position="254"/>
    </location>
</feature>
<organism evidence="14 15">
    <name type="scientific">Melanomma pulvis-pyrius CBS 109.77</name>
    <dbReference type="NCBI Taxonomy" id="1314802"/>
    <lineage>
        <taxon>Eukaryota</taxon>
        <taxon>Fungi</taxon>
        <taxon>Dikarya</taxon>
        <taxon>Ascomycota</taxon>
        <taxon>Pezizomycotina</taxon>
        <taxon>Dothideomycetes</taxon>
        <taxon>Pleosporomycetidae</taxon>
        <taxon>Pleosporales</taxon>
        <taxon>Melanommataceae</taxon>
        <taxon>Melanomma</taxon>
    </lineage>
</organism>
<dbReference type="InterPro" id="IPR017380">
    <property type="entry name" value="Hist_AcTrfase_B-typ_cat-su"/>
</dbReference>
<dbReference type="PIRSF" id="PIRSF038084">
    <property type="entry name" value="HAT-B_cat"/>
    <property type="match status" value="1"/>
</dbReference>
<feature type="region of interest" description="Interaction with histone H4 N-terminus" evidence="9">
    <location>
        <begin position="218"/>
        <end position="220"/>
    </location>
</feature>
<feature type="region of interest" description="Interaction with histone H4 N-terminus" evidence="9">
    <location>
        <begin position="49"/>
        <end position="51"/>
    </location>
</feature>
<dbReference type="Pfam" id="PF10394">
    <property type="entry name" value="Hat1_N"/>
    <property type="match status" value="1"/>
</dbReference>
<dbReference type="PANTHER" id="PTHR12046">
    <property type="entry name" value="HISTONE ACETYLTRANSFERASE TYPE B CATALYTIC SUBUNIT"/>
    <property type="match status" value="1"/>
</dbReference>
<feature type="binding site" evidence="9">
    <location>
        <begin position="288"/>
        <end position="294"/>
    </location>
    <ligand>
        <name>acetyl-CoA</name>
        <dbReference type="ChEBI" id="CHEBI:57288"/>
    </ligand>
</feature>
<evidence type="ECO:0000256" key="10">
    <source>
        <dbReference type="PIRSR" id="PIRSR038084-3"/>
    </source>
</evidence>
<feature type="binding site" evidence="9">
    <location>
        <position position="319"/>
    </location>
    <ligand>
        <name>acetyl-CoA</name>
        <dbReference type="ChEBI" id="CHEBI:57288"/>
    </ligand>
</feature>
<evidence type="ECO:0000256" key="12">
    <source>
        <dbReference type="SAM" id="MobiDB-lite"/>
    </source>
</evidence>
<evidence type="ECO:0000256" key="3">
    <source>
        <dbReference type="ARBA" id="ARBA00021268"/>
    </source>
</evidence>
<keyword evidence="11" id="KW-0175">Coiled coil</keyword>
<dbReference type="SUPFAM" id="SSF55729">
    <property type="entry name" value="Acyl-CoA N-acyltransferases (Nat)"/>
    <property type="match status" value="1"/>
</dbReference>
<dbReference type="EMBL" id="MU002283">
    <property type="protein sequence ID" value="KAF2787750.1"/>
    <property type="molecule type" value="Genomic_DNA"/>
</dbReference>
<comment type="similarity">
    <text evidence="1 7">Belongs to the HAT1 family.</text>
</comment>
<evidence type="ECO:0000256" key="6">
    <source>
        <dbReference type="ARBA" id="ARBA00048017"/>
    </source>
</evidence>
<keyword evidence="7" id="KW-0963">Cytoplasm</keyword>
<protein>
    <recommendedName>
        <fullName evidence="3 7">Histone acetyltransferase type B catalytic subunit</fullName>
        <ecNumber evidence="2 7">2.3.1.48</ecNumber>
    </recommendedName>
</protein>
<feature type="compositionally biased region" description="Acidic residues" evidence="12">
    <location>
        <begin position="504"/>
        <end position="514"/>
    </location>
</feature>
<feature type="domain" description="Histone acetyl transferase HAT1 N-terminal" evidence="13">
    <location>
        <begin position="9"/>
        <end position="174"/>
    </location>
</feature>
<evidence type="ECO:0000313" key="14">
    <source>
        <dbReference type="EMBL" id="KAF2787750.1"/>
    </source>
</evidence>
<comment type="catalytic activity">
    <reaction evidence="6 7">
        <text>L-lysyl-[protein] + acetyl-CoA = N(6)-acetyl-L-lysyl-[protein] + CoA + H(+)</text>
        <dbReference type="Rhea" id="RHEA:45948"/>
        <dbReference type="Rhea" id="RHEA-COMP:9752"/>
        <dbReference type="Rhea" id="RHEA-COMP:10731"/>
        <dbReference type="ChEBI" id="CHEBI:15378"/>
        <dbReference type="ChEBI" id="CHEBI:29969"/>
        <dbReference type="ChEBI" id="CHEBI:57287"/>
        <dbReference type="ChEBI" id="CHEBI:57288"/>
        <dbReference type="ChEBI" id="CHEBI:61930"/>
        <dbReference type="EC" id="2.3.1.48"/>
    </reaction>
</comment>
<dbReference type="EC" id="2.3.1.48" evidence="2 7"/>
<gene>
    <name evidence="14" type="ORF">K505DRAFT_329449</name>
</gene>
<feature type="region of interest" description="Disordered" evidence="12">
    <location>
        <begin position="112"/>
        <end position="131"/>
    </location>
</feature>
<dbReference type="GO" id="GO:0000781">
    <property type="term" value="C:chromosome, telomeric region"/>
    <property type="evidence" value="ECO:0007669"/>
    <property type="project" value="GOC"/>
</dbReference>
<feature type="active site" description="Proton donor/acceptor" evidence="8">
    <location>
        <position position="316"/>
    </location>
</feature>
<dbReference type="GO" id="GO:0031509">
    <property type="term" value="P:subtelomeric heterochromatin formation"/>
    <property type="evidence" value="ECO:0007669"/>
    <property type="project" value="InterPro"/>
</dbReference>
<evidence type="ECO:0000256" key="5">
    <source>
        <dbReference type="ARBA" id="ARBA00023315"/>
    </source>
</evidence>
<evidence type="ECO:0000256" key="1">
    <source>
        <dbReference type="ARBA" id="ARBA00010543"/>
    </source>
</evidence>
<dbReference type="Proteomes" id="UP000799757">
    <property type="component" value="Unassembled WGS sequence"/>
</dbReference>
<evidence type="ECO:0000256" key="9">
    <source>
        <dbReference type="PIRSR" id="PIRSR038084-2"/>
    </source>
</evidence>
<evidence type="ECO:0000313" key="15">
    <source>
        <dbReference type="Proteomes" id="UP000799757"/>
    </source>
</evidence>
<dbReference type="GO" id="GO:0004402">
    <property type="term" value="F:histone acetyltransferase activity"/>
    <property type="evidence" value="ECO:0007669"/>
    <property type="project" value="UniProtKB-UniRule"/>
</dbReference>